<evidence type="ECO:0000256" key="8">
    <source>
        <dbReference type="ARBA" id="ARBA00038077"/>
    </source>
</evidence>
<keyword evidence="7" id="KW-0472">Membrane</keyword>
<evidence type="ECO:0000313" key="9">
    <source>
        <dbReference type="EMBL" id="TID20033.1"/>
    </source>
</evidence>
<dbReference type="Pfam" id="PF09803">
    <property type="entry name" value="Pet100"/>
    <property type="match status" value="1"/>
</dbReference>
<dbReference type="GO" id="GO:0005743">
    <property type="term" value="C:mitochondrial inner membrane"/>
    <property type="evidence" value="ECO:0007669"/>
    <property type="project" value="TreeGrafter"/>
</dbReference>
<comment type="caution">
    <text evidence="9">The sequence shown here is derived from an EMBL/GenBank/DDBJ whole genome shotgun (WGS) entry which is preliminary data.</text>
</comment>
<keyword evidence="4" id="KW-0809">Transit peptide</keyword>
<keyword evidence="3" id="KW-0812">Transmembrane</keyword>
<evidence type="ECO:0000256" key="1">
    <source>
        <dbReference type="ARBA" id="ARBA00004167"/>
    </source>
</evidence>
<evidence type="ECO:0008006" key="11">
    <source>
        <dbReference type="Google" id="ProtNLM"/>
    </source>
</evidence>
<name>A0A4Z1P1I7_9PEZI</name>
<evidence type="ECO:0000313" key="10">
    <source>
        <dbReference type="Proteomes" id="UP000298493"/>
    </source>
</evidence>
<sequence length="147" mass="17101">MGGPNLEVFKFGMYIMFPIGWMYYFGTNLDSKFSVPDFWPRPEQQHKIPFERDEIESELQRLQRRRLALREKRLREEEFEKFRREREMGQVAGGGGGVDGSLGVQEAVSGLRGFERTEGGPLDRLGDEAAQEVQRTKKSWGDWVRGR</sequence>
<dbReference type="PANTHER" id="PTHR33968">
    <property type="entry name" value="PROTEIN PET100 HOMOLOG, MITOCHONDRIAL"/>
    <property type="match status" value="1"/>
</dbReference>
<dbReference type="InterPro" id="IPR018625">
    <property type="entry name" value="Pet100"/>
</dbReference>
<protein>
    <recommendedName>
        <fullName evidence="11">Mitochondrial cytochrome c oxidase assembly factor</fullName>
    </recommendedName>
</protein>
<comment type="similarity">
    <text evidence="8">Belongs to the PET100 family.</text>
</comment>
<reference evidence="9 10" key="1">
    <citation type="submission" date="2019-04" db="EMBL/GenBank/DDBJ databases">
        <title>High contiguity whole genome sequence and gene annotation resource for two Venturia nashicola isolates.</title>
        <authorList>
            <person name="Prokchorchik M."/>
            <person name="Won K."/>
            <person name="Lee Y."/>
            <person name="Choi E.D."/>
            <person name="Segonzac C."/>
            <person name="Sohn K.H."/>
        </authorList>
    </citation>
    <scope>NUCLEOTIDE SEQUENCE [LARGE SCALE GENOMIC DNA]</scope>
    <source>
        <strain evidence="9 10">PRI2</strain>
    </source>
</reference>
<accession>A0A4Z1P1I7</accession>
<keyword evidence="10" id="KW-1185">Reference proteome</keyword>
<dbReference type="Proteomes" id="UP000298493">
    <property type="component" value="Unassembled WGS sequence"/>
</dbReference>
<organism evidence="9 10">
    <name type="scientific">Venturia nashicola</name>
    <dbReference type="NCBI Taxonomy" id="86259"/>
    <lineage>
        <taxon>Eukaryota</taxon>
        <taxon>Fungi</taxon>
        <taxon>Dikarya</taxon>
        <taxon>Ascomycota</taxon>
        <taxon>Pezizomycotina</taxon>
        <taxon>Dothideomycetes</taxon>
        <taxon>Pleosporomycetidae</taxon>
        <taxon>Venturiales</taxon>
        <taxon>Venturiaceae</taxon>
        <taxon>Venturia</taxon>
    </lineage>
</organism>
<dbReference type="EMBL" id="SNSC02000011">
    <property type="protein sequence ID" value="TID20033.1"/>
    <property type="molecule type" value="Genomic_DNA"/>
</dbReference>
<evidence type="ECO:0000256" key="5">
    <source>
        <dbReference type="ARBA" id="ARBA00022989"/>
    </source>
</evidence>
<dbReference type="GO" id="GO:0033617">
    <property type="term" value="P:mitochondrial respiratory chain complex IV assembly"/>
    <property type="evidence" value="ECO:0007669"/>
    <property type="project" value="InterPro"/>
</dbReference>
<comment type="subcellular location">
    <subcellularLocation>
        <location evidence="1">Membrane</location>
        <topology evidence="1">Single-pass membrane protein</topology>
    </subcellularLocation>
    <subcellularLocation>
        <location evidence="2">Mitochondrion membrane</location>
    </subcellularLocation>
</comment>
<evidence type="ECO:0000256" key="6">
    <source>
        <dbReference type="ARBA" id="ARBA00023128"/>
    </source>
</evidence>
<dbReference type="PANTHER" id="PTHR33968:SF1">
    <property type="entry name" value="PROTEIN PET100 HOMOLOG, MITOCHONDRIAL"/>
    <property type="match status" value="1"/>
</dbReference>
<dbReference type="OrthoDB" id="18175at2759"/>
<proteinExistence type="inferred from homology"/>
<keyword evidence="6" id="KW-0496">Mitochondrion</keyword>
<dbReference type="AlphaFoldDB" id="A0A4Z1P1I7"/>
<evidence type="ECO:0000256" key="3">
    <source>
        <dbReference type="ARBA" id="ARBA00022692"/>
    </source>
</evidence>
<evidence type="ECO:0000256" key="4">
    <source>
        <dbReference type="ARBA" id="ARBA00022946"/>
    </source>
</evidence>
<dbReference type="GO" id="GO:0051082">
    <property type="term" value="F:unfolded protein binding"/>
    <property type="evidence" value="ECO:0007669"/>
    <property type="project" value="TreeGrafter"/>
</dbReference>
<keyword evidence="5" id="KW-1133">Transmembrane helix</keyword>
<evidence type="ECO:0000256" key="2">
    <source>
        <dbReference type="ARBA" id="ARBA00004325"/>
    </source>
</evidence>
<gene>
    <name evidence="9" type="ORF">E6O75_ATG07493</name>
</gene>
<evidence type="ECO:0000256" key="7">
    <source>
        <dbReference type="ARBA" id="ARBA00023136"/>
    </source>
</evidence>